<keyword evidence="5" id="KW-0677">Repeat</keyword>
<evidence type="ECO:0000256" key="5">
    <source>
        <dbReference type="ARBA" id="ARBA00022737"/>
    </source>
</evidence>
<comment type="caution">
    <text evidence="11">The sequence shown here is derived from an EMBL/GenBank/DDBJ whole genome shotgun (WGS) entry which is preliminary data.</text>
</comment>
<dbReference type="InterPro" id="IPR035309">
    <property type="entry name" value="PSME4"/>
</dbReference>
<dbReference type="CDD" id="cd00159">
    <property type="entry name" value="RhoGAP"/>
    <property type="match status" value="1"/>
</dbReference>
<dbReference type="Pfam" id="PF16507">
    <property type="entry name" value="HEAT_PSME4_mid"/>
    <property type="match status" value="1"/>
</dbReference>
<evidence type="ECO:0000256" key="6">
    <source>
        <dbReference type="ARBA" id="ARBA00022763"/>
    </source>
</evidence>
<dbReference type="GO" id="GO:0005634">
    <property type="term" value="C:nucleus"/>
    <property type="evidence" value="ECO:0007669"/>
    <property type="project" value="UniProtKB-SubCell"/>
</dbReference>
<dbReference type="PROSITE" id="PS50238">
    <property type="entry name" value="RHOGAP"/>
    <property type="match status" value="1"/>
</dbReference>
<dbReference type="GO" id="GO:0007165">
    <property type="term" value="P:signal transduction"/>
    <property type="evidence" value="ECO:0007669"/>
    <property type="project" value="InterPro"/>
</dbReference>
<dbReference type="PANTHER" id="PTHR32170:SF3">
    <property type="entry name" value="PROTEASOME ACTIVATOR COMPLEX SUBUNIT 4"/>
    <property type="match status" value="1"/>
</dbReference>
<feature type="compositionally biased region" description="Polar residues" evidence="9">
    <location>
        <begin position="180"/>
        <end position="196"/>
    </location>
</feature>
<evidence type="ECO:0000256" key="1">
    <source>
        <dbReference type="ARBA" id="ARBA00004123"/>
    </source>
</evidence>
<dbReference type="GO" id="GO:0016504">
    <property type="term" value="F:peptidase activator activity"/>
    <property type="evidence" value="ECO:0007669"/>
    <property type="project" value="InterPro"/>
</dbReference>
<dbReference type="SUPFAM" id="SSF48371">
    <property type="entry name" value="ARM repeat"/>
    <property type="match status" value="2"/>
</dbReference>
<dbReference type="Pfam" id="PF11919">
    <property type="entry name" value="PSME4_C"/>
    <property type="match status" value="1"/>
</dbReference>
<dbReference type="InterPro" id="IPR016024">
    <property type="entry name" value="ARM-type_fold"/>
</dbReference>
<evidence type="ECO:0000256" key="3">
    <source>
        <dbReference type="ARBA" id="ARBA00005739"/>
    </source>
</evidence>
<evidence type="ECO:0000256" key="4">
    <source>
        <dbReference type="ARBA" id="ARBA00022490"/>
    </source>
</evidence>
<evidence type="ECO:0000256" key="9">
    <source>
        <dbReference type="SAM" id="MobiDB-lite"/>
    </source>
</evidence>
<feature type="compositionally biased region" description="Low complexity" evidence="9">
    <location>
        <begin position="523"/>
        <end position="538"/>
    </location>
</feature>
<dbReference type="InterPro" id="IPR000198">
    <property type="entry name" value="RhoGAP_dom"/>
</dbReference>
<feature type="region of interest" description="Disordered" evidence="9">
    <location>
        <begin position="1"/>
        <end position="67"/>
    </location>
</feature>
<proteinExistence type="inferred from homology"/>
<protein>
    <recommendedName>
        <fullName evidence="10">Rho-GAP domain-containing protein</fullName>
    </recommendedName>
</protein>
<feature type="compositionally biased region" description="Polar residues" evidence="9">
    <location>
        <begin position="9"/>
        <end position="27"/>
    </location>
</feature>
<feature type="region of interest" description="Disordered" evidence="9">
    <location>
        <begin position="103"/>
        <end position="242"/>
    </location>
</feature>
<feature type="compositionally biased region" description="Polar residues" evidence="9">
    <location>
        <begin position="48"/>
        <end position="67"/>
    </location>
</feature>
<dbReference type="InterPro" id="IPR055455">
    <property type="entry name" value="HEAT_PSME4"/>
</dbReference>
<evidence type="ECO:0000256" key="2">
    <source>
        <dbReference type="ARBA" id="ARBA00004496"/>
    </source>
</evidence>
<feature type="domain" description="Rho-GAP" evidence="10">
    <location>
        <begin position="297"/>
        <end position="496"/>
    </location>
</feature>
<keyword evidence="12" id="KW-1185">Reference proteome</keyword>
<evidence type="ECO:0000313" key="11">
    <source>
        <dbReference type="EMBL" id="KAB8336955.1"/>
    </source>
</evidence>
<comment type="similarity">
    <text evidence="3">Belongs to the BLM10 family.</text>
</comment>
<evidence type="ECO:0000259" key="10">
    <source>
        <dbReference type="PROSITE" id="PS50238"/>
    </source>
</evidence>
<dbReference type="Pfam" id="PF00620">
    <property type="entry name" value="RhoGAP"/>
    <property type="match status" value="1"/>
</dbReference>
<dbReference type="SMART" id="SM00324">
    <property type="entry name" value="RhoGAP"/>
    <property type="match status" value="1"/>
</dbReference>
<gene>
    <name evidence="11" type="ORF">FH972_021259</name>
</gene>
<dbReference type="Pfam" id="PF23096">
    <property type="entry name" value="HEAT_PSME4"/>
    <property type="match status" value="1"/>
</dbReference>
<evidence type="ECO:0000256" key="8">
    <source>
        <dbReference type="ARBA" id="ARBA00023242"/>
    </source>
</evidence>
<accession>A0A5N6KPE5</accession>
<dbReference type="InterPro" id="IPR021843">
    <property type="entry name" value="PSME4_C"/>
</dbReference>
<dbReference type="Proteomes" id="UP000327013">
    <property type="component" value="Unassembled WGS sequence"/>
</dbReference>
<reference evidence="11 12" key="1">
    <citation type="submission" date="2019-06" db="EMBL/GenBank/DDBJ databases">
        <title>A chromosomal-level reference genome of Carpinus fangiana (Coryloideae, Betulaceae).</title>
        <authorList>
            <person name="Yang X."/>
            <person name="Wang Z."/>
            <person name="Zhang L."/>
            <person name="Hao G."/>
            <person name="Liu J."/>
            <person name="Yang Y."/>
        </authorList>
    </citation>
    <scope>NUCLEOTIDE SEQUENCE [LARGE SCALE GENOMIC DNA]</scope>
    <source>
        <strain evidence="11">Cfa_2016G</strain>
        <tissue evidence="11">Leaf</tissue>
    </source>
</reference>
<dbReference type="GO" id="GO:0070628">
    <property type="term" value="F:proteasome binding"/>
    <property type="evidence" value="ECO:0007669"/>
    <property type="project" value="InterPro"/>
</dbReference>
<dbReference type="Pfam" id="PF16547">
    <property type="entry name" value="BLM10_N"/>
    <property type="match status" value="1"/>
</dbReference>
<keyword evidence="4" id="KW-0963">Cytoplasm</keyword>
<organism evidence="11 12">
    <name type="scientific">Carpinus fangiana</name>
    <dbReference type="NCBI Taxonomy" id="176857"/>
    <lineage>
        <taxon>Eukaryota</taxon>
        <taxon>Viridiplantae</taxon>
        <taxon>Streptophyta</taxon>
        <taxon>Embryophyta</taxon>
        <taxon>Tracheophyta</taxon>
        <taxon>Spermatophyta</taxon>
        <taxon>Magnoliopsida</taxon>
        <taxon>eudicotyledons</taxon>
        <taxon>Gunneridae</taxon>
        <taxon>Pentapetalae</taxon>
        <taxon>rosids</taxon>
        <taxon>fabids</taxon>
        <taxon>Fagales</taxon>
        <taxon>Betulaceae</taxon>
        <taxon>Carpinus</taxon>
    </lineage>
</organism>
<dbReference type="GO" id="GO:0006281">
    <property type="term" value="P:DNA repair"/>
    <property type="evidence" value="ECO:0007669"/>
    <property type="project" value="UniProtKB-KW"/>
</dbReference>
<dbReference type="PANTHER" id="PTHR32170">
    <property type="entry name" value="PROTEASOME ACTIVATOR COMPLEX SUBUNIT 4"/>
    <property type="match status" value="1"/>
</dbReference>
<dbReference type="GO" id="GO:0005829">
    <property type="term" value="C:cytosol"/>
    <property type="evidence" value="ECO:0007669"/>
    <property type="project" value="TreeGrafter"/>
</dbReference>
<dbReference type="GO" id="GO:0010499">
    <property type="term" value="P:proteasomal ubiquitin-independent protein catabolic process"/>
    <property type="evidence" value="ECO:0007669"/>
    <property type="project" value="TreeGrafter"/>
</dbReference>
<feature type="compositionally biased region" description="Basic and acidic residues" evidence="9">
    <location>
        <begin position="221"/>
        <end position="237"/>
    </location>
</feature>
<dbReference type="EMBL" id="VIBQ01000009">
    <property type="protein sequence ID" value="KAB8336955.1"/>
    <property type="molecule type" value="Genomic_DNA"/>
</dbReference>
<dbReference type="OrthoDB" id="17907at2759"/>
<name>A0A5N6KPE5_9ROSI</name>
<evidence type="ECO:0000256" key="7">
    <source>
        <dbReference type="ARBA" id="ARBA00023204"/>
    </source>
</evidence>
<keyword evidence="8" id="KW-0539">Nucleus</keyword>
<dbReference type="InterPro" id="IPR032372">
    <property type="entry name" value="Blm10_N"/>
</dbReference>
<sequence>MSHKPLPSFLNSDDSDFSPTEADNISPRSPKDNAKAAATRRSLDADDQSSSNARARPTISTSALDIQPPSSLHLRAYTRSPTPSSTSLSHSNLVDSASLASSAIIDDEEPNQHLPRAGTEYTNGKKSSHRLVTRFLSRTQSIRGDEPASRPKQRTGSSSQRHLSPAIRTRAPLMDENHSRLATPQSSTNLRSNFSETAHGARTAPLEPERGFRNAMNASDQRNRSADRHTNADEPRKPSVLSTTFQFGNKTFDGVRHAGGNMFKRLRQASVERQPVPVIKRQLEVIRLPLAEQARKTRLAKHYTDARDKTQFWLPSLPYRCIDYLNMHAVDEVGIYRQSGSRVEVDRFLAKFDTDPYDADLLGDPDLYDVHIVSSVFKDWLRSLPEPIIPDAVQARIHIAIKAEDNPLNCPAAMKDELSNLPPHNYYLLFAITCHISLLHSNADKNLMTFENLVTCFMRSLQVDTSIFKYLILDWRNCWQGCRTESTYLTQERNLELAAQDKAGGVYGSDTDSLATEAGRGGSSSSSRAPAAGAASSSLVEHARGTRSPPRSRLEAPARGTSPEALGDLFGPLPTLQLVVMDVPMDDHVELPSSSRGSRATSPGGIWREVKDTKVIEVAASPNMNGDMELEDGDAAVDKARRPARYRPRTFPYRRYLPYRHVDNQYQNLQVCIKNLYVAVSAGDFAPGATHWTREIRGWMSLKFDLPRDDRIRLIRLYYDLALAPGMDSTASERFGSMFMNLTKRKHYLKPGEDLTLDWRPLWKEIKTLVLPADTNSLTFSSGSPNRRSTKTLLKLCSFAQVYFDPEEAPLIFEEILPFFSTSNPDTGFAVIVILNLLIPSYPAPAESKWHPQHYLPTIHHLWSLMNRSKVVDLAILDLFSRIARDGLGAEQVPMGPYGVFTNEQASMVFTAILRLCEIPVSQVSSPYSHTVDAYAGLAILLEKDQRKYPASHSIARWIVMSLSPEGVDTKDSILAKLEGLIQATETFFHPSNSGGWTRTLSQIVFYLADFFVMRWNREASGEMATPTSRRLNDAIKRRFVLCLRDVTFMGIFSKSGTAMSYALSALQNLAFLEPTLILPGALQRIYPSLRGSVEVHRTTSSIRALRELARVIVRTKGFRCHITALLGLALPGIDANDLDKTMHTLTFFQAVFYEVPMWTLNPVKADLDDDDETPAVDGTLAAEWVTGQIERLDAERVDMEIDYEKELSDADEAAIVISSTAEFGTFVISLLERVFNLLRNLPDAARLRTSSSEEHVANTLPAALGPMFSTMSPELFDLALNKVADFASKHVVHQARDAMSFLCSCLCKVDAKKSLSVLIPILCRSIRTEIEETGAGSSRTAGSEVLPRDKALVWYIGLLSMSLVHAGSAVVDFADELLDIVVFLRERCKGIPSSHASNLIHHILLTLTTTYTVDTCLYEDSEIVAGVTPALWAHIQDPYKLSIKWHYSDQREIDLAIKIFATFAERELKHLTDLIGPTPPVRRDGSGKDWSDEVSRSLIVLRLITAGTSSLFDTRIQDPKLSAEQQAAIEDTDSGDDIGLGELTDADYGATEDEDVRPSFQYPAGTHLSRGSDEYQKVHELRHAIGEMLHNVHKYLTEKQQDDVIAFNALYTTYRSWFTDVGVERSAHTLERVTRLFVADSGPFKMSGTRKEFPRPLLIRRANVYHLQRQKHNASPRPCTDLDATLLKDLVQSSVSHYTDIRKTAQTAIEASMKVIIGARPILIPPFIEHFQAAVKTSDFPRIKGAMYSLLFGALLKPISRDWRYTPAVIKAYVDVLDVDKTSIVKLSTAAAIQIMDMTRPGSRMAILDKSVVDAIKPYFGVDEDKVTSKIDRRKALIQKRRDFVLQRRQETGSDLAGISTSSHWKKESRTATVTIGLGLRFEEIASDKMIDLTVKRAVDSHPQLRTIYGSALVGLFTYIDMRAIADHKYENFLLEKRTIPSFVKMEPDRHNPNFASEFLASFSKPETELYIDQDHPGWLVWGKYIPAFKASQRSMPDYDDVEQHARKRIGLSLTRDWFAQIFGYMKQEPRDTSADRFRMTNVICLTNALGVVFDGFADTSFEDIKELTKETFGDGSDKHQHRATAEILCALLSCGMLVETNLRTEIWSFVFPIVRSILEDGMTPDNQGYWSTFIDVLLQNRDPRRAWPLVEWLSSFRLDRTSNAAFKESSKITSLMHSIADIGWHYQLGKPIWDDFVANLDHPYKGVREVMGITLATMNRAEYYESYPDVTTLIESQKAASTLGTRPYELTPEFKKVIEGIFDQIEQWRKERPPGQQTASAYTSASKTMMLWLESTFSSFECTKLIPFFPNTLLDALLHMMDIKEDPELQGIAYSAFRQLGNIPFRAGEETDFVEALMRIGRTATSWHQRLRSMINIQAVYFRHLFLMPQARQEALFDCISAMLEDTQLEVRVGAGATLSGMIRCSPLQLRQQVLDKLILQFTDKLRRHPLRRREQPGTPTPEQNRTLVVRHAAVLGLGALIQAFPYASPPFPWMPDVLTTLANKAAGDPGVVGKSAKGIVSDFKKTRQDTWLLDTKSFQPEQLEDLEGVLWKSYFA</sequence>
<dbReference type="InterPro" id="IPR008936">
    <property type="entry name" value="Rho_GTPase_activation_prot"/>
</dbReference>
<dbReference type="InterPro" id="IPR032430">
    <property type="entry name" value="Blm10_mid"/>
</dbReference>
<dbReference type="Gene3D" id="1.10.555.10">
    <property type="entry name" value="Rho GTPase activation protein"/>
    <property type="match status" value="1"/>
</dbReference>
<evidence type="ECO:0000313" key="12">
    <source>
        <dbReference type="Proteomes" id="UP000327013"/>
    </source>
</evidence>
<comment type="subcellular location">
    <subcellularLocation>
        <location evidence="2">Cytoplasm</location>
    </subcellularLocation>
    <subcellularLocation>
        <location evidence="1">Nucleus</location>
    </subcellularLocation>
</comment>
<feature type="region of interest" description="Disordered" evidence="9">
    <location>
        <begin position="506"/>
        <end position="569"/>
    </location>
</feature>
<keyword evidence="6" id="KW-0227">DNA damage</keyword>
<dbReference type="SUPFAM" id="SSF48350">
    <property type="entry name" value="GTPase activation domain, GAP"/>
    <property type="match status" value="1"/>
</dbReference>
<keyword evidence="7" id="KW-0234">DNA repair</keyword>